<gene>
    <name evidence="2" type="ORF">ATY89_07220</name>
    <name evidence="3" type="ORF">ATZ20_10240</name>
</gene>
<evidence type="ECO:0000313" key="3">
    <source>
        <dbReference type="EMBL" id="ALU32486.1"/>
    </source>
</evidence>
<name>A0A0U3H4S7_9CREN</name>
<dbReference type="Proteomes" id="UP000060043">
    <property type="component" value="Chromosome"/>
</dbReference>
<feature type="transmembrane region" description="Helical" evidence="1">
    <location>
        <begin position="156"/>
        <end position="181"/>
    </location>
</feature>
<feature type="transmembrane region" description="Helical" evidence="1">
    <location>
        <begin position="79"/>
        <end position="100"/>
    </location>
</feature>
<evidence type="ECO:0000256" key="1">
    <source>
        <dbReference type="SAM" id="Phobius"/>
    </source>
</evidence>
<protein>
    <submittedName>
        <fullName evidence="3">Uncharacterized protein</fullName>
    </submittedName>
</protein>
<feature type="transmembrane region" description="Helical" evidence="1">
    <location>
        <begin position="38"/>
        <end position="58"/>
    </location>
</feature>
<dbReference type="Proteomes" id="UP000065473">
    <property type="component" value="Chromosome"/>
</dbReference>
<accession>A0A0U3H4S7</accession>
<sequence length="185" mass="21305">MNGQLSYIETYNIYAYNSDEIIIINYPFNSFLYVIREFPYEFLVFSFSLIFTGLVLYFDSGVRRGISEVFKGKFTFSRILWLIIIGGNLIDAVVSSIAWINFDASEYNVFLQPYDNINGYSVGIMMLFTIKILSILVIYVITTLAGRICVKCKNAILAWTSGVVIFLASYILYSLTTYLIYFRIL</sequence>
<keyword evidence="1" id="KW-0472">Membrane</keyword>
<evidence type="ECO:0000313" key="4">
    <source>
        <dbReference type="Proteomes" id="UP000060043"/>
    </source>
</evidence>
<feature type="transmembrane region" description="Helical" evidence="1">
    <location>
        <begin position="120"/>
        <end position="144"/>
    </location>
</feature>
<dbReference type="AlphaFoldDB" id="A0A0U3H4S7"/>
<keyword evidence="1" id="KW-1133">Transmembrane helix</keyword>
<dbReference type="EMBL" id="CP013695">
    <property type="protein sequence ID" value="ALU32486.1"/>
    <property type="molecule type" value="Genomic_DNA"/>
</dbReference>
<dbReference type="RefSeq" id="WP_011278965.1">
    <property type="nucleotide sequence ID" value="NZ_BHWZ01000006.1"/>
</dbReference>
<proteinExistence type="predicted"/>
<dbReference type="EMBL" id="CP013694">
    <property type="protein sequence ID" value="ALU29749.1"/>
    <property type="molecule type" value="Genomic_DNA"/>
</dbReference>
<keyword evidence="1" id="KW-0812">Transmembrane</keyword>
<organism evidence="3 4">
    <name type="scientific">Sulfolobus acidocaldarius</name>
    <dbReference type="NCBI Taxonomy" id="2285"/>
    <lineage>
        <taxon>Archaea</taxon>
        <taxon>Thermoproteota</taxon>
        <taxon>Thermoprotei</taxon>
        <taxon>Sulfolobales</taxon>
        <taxon>Sulfolobaceae</taxon>
        <taxon>Sulfolobus</taxon>
    </lineage>
</organism>
<reference evidence="4 5" key="1">
    <citation type="submission" date="2015-12" db="EMBL/GenBank/DDBJ databases">
        <title>A stable core within a dynamic pangenome in Sulfolobus acidocaldarius.</title>
        <authorList>
            <person name="Anderson R."/>
            <person name="Kouris A."/>
            <person name="Seward C."/>
            <person name="Campbell K."/>
            <person name="Whitaker R."/>
        </authorList>
    </citation>
    <scope>NUCLEOTIDE SEQUENCE [LARGE SCALE GENOMIC DNA]</scope>
    <source>
        <strain evidence="2 5">GG12-C01-09</strain>
        <strain evidence="3 4">NG05B_CO5_07</strain>
    </source>
</reference>
<dbReference type="GeneID" id="14550339"/>
<evidence type="ECO:0000313" key="2">
    <source>
        <dbReference type="EMBL" id="ALU29749.1"/>
    </source>
</evidence>
<evidence type="ECO:0000313" key="5">
    <source>
        <dbReference type="Proteomes" id="UP000065473"/>
    </source>
</evidence>